<keyword evidence="4 11" id="KW-0808">Transferase</keyword>
<dbReference type="EC" id="2.4.1.17" evidence="12"/>
<evidence type="ECO:0000256" key="6">
    <source>
        <dbReference type="ARBA" id="ARBA00022824"/>
    </source>
</evidence>
<dbReference type="AlphaFoldDB" id="A0AAV0W5A2"/>
<keyword evidence="9" id="KW-0325">Glycoprotein</keyword>
<accession>A0AAV0W5A2</accession>
<dbReference type="GO" id="GO:0005783">
    <property type="term" value="C:endoplasmic reticulum"/>
    <property type="evidence" value="ECO:0007669"/>
    <property type="project" value="UniProtKB-SubCell"/>
</dbReference>
<reference evidence="13 14" key="1">
    <citation type="submission" date="2023-01" db="EMBL/GenBank/DDBJ databases">
        <authorList>
            <person name="Whitehead M."/>
        </authorList>
    </citation>
    <scope>NUCLEOTIDE SEQUENCE [LARGE SCALE GENOMIC DNA]</scope>
</reference>
<dbReference type="PROSITE" id="PS00375">
    <property type="entry name" value="UDPGT"/>
    <property type="match status" value="1"/>
</dbReference>
<dbReference type="Proteomes" id="UP001160148">
    <property type="component" value="Unassembled WGS sequence"/>
</dbReference>
<comment type="similarity">
    <text evidence="2 11">Belongs to the UDP-glycosyltransferase family.</text>
</comment>
<keyword evidence="6" id="KW-0256">Endoplasmic reticulum</keyword>
<proteinExistence type="inferred from homology"/>
<evidence type="ECO:0000256" key="5">
    <source>
        <dbReference type="ARBA" id="ARBA00022692"/>
    </source>
</evidence>
<dbReference type="InterPro" id="IPR035595">
    <property type="entry name" value="UDP_glycos_trans_CS"/>
</dbReference>
<dbReference type="CDD" id="cd03784">
    <property type="entry name" value="GT1_Gtf-like"/>
    <property type="match status" value="1"/>
</dbReference>
<comment type="catalytic activity">
    <reaction evidence="12">
        <text>glucuronate acceptor + UDP-alpha-D-glucuronate = acceptor beta-D-glucuronoside + UDP + H(+)</text>
        <dbReference type="Rhea" id="RHEA:21032"/>
        <dbReference type="ChEBI" id="CHEBI:15378"/>
        <dbReference type="ChEBI" id="CHEBI:58052"/>
        <dbReference type="ChEBI" id="CHEBI:58223"/>
        <dbReference type="ChEBI" id="CHEBI:132367"/>
        <dbReference type="ChEBI" id="CHEBI:132368"/>
        <dbReference type="EC" id="2.4.1.17"/>
    </reaction>
</comment>
<dbReference type="Gene3D" id="3.40.50.2000">
    <property type="entry name" value="Glycogen Phosphorylase B"/>
    <property type="match status" value="2"/>
</dbReference>
<evidence type="ECO:0000256" key="10">
    <source>
        <dbReference type="ARBA" id="ARBA00046288"/>
    </source>
</evidence>
<feature type="signal peptide" evidence="12">
    <location>
        <begin position="1"/>
        <end position="23"/>
    </location>
</feature>
<keyword evidence="8" id="KW-0472">Membrane</keyword>
<dbReference type="GO" id="GO:0015020">
    <property type="term" value="F:glucuronosyltransferase activity"/>
    <property type="evidence" value="ECO:0007669"/>
    <property type="project" value="UniProtKB-EC"/>
</dbReference>
<sequence>MFLPVLSMVILALASSCIQPASSARILAVETVGGKSHWNFMSGILRALVNRGHNVTVFTPFTDGNSENYTEVDISKGHMKFLDMDIKEMRLNVLTVMDLLVETSRMQCDLVYENSKMKEVLDSKNTDFDLVIIENFATDCVSYIATKLNLPLIYVTPMPTIGFMERASTGHILNPSTDTHIFSLHAIPKTFIQRLTNMCLSTYFKIAQEYKELVLKYTDPKKYDLTKLISPSLIFVNRHFITDAPTSKPTNVINIGGIHLKTAQKLPKSPHGVVYFTFGSTIKMSSIPEEIKKALLEVLAQIPQKVLWKYENDLEDIPKNVMVRKWLPQRDILLHPNVKLFISHGGISGVYETLDAGVPVLGFPVSGDQPRNLDNLVNAGMAISMDLLSITKDSFLKNILELLNNKKYKENAETASKIFKDRPMSLEESVVYWTEYVLRHKGAPHLKSHALNLSWYEYYSLDVLALYGLSFSKSYKSKSE</sequence>
<dbReference type="FunFam" id="3.40.50.2000:FF:000050">
    <property type="entry name" value="UDP-glucuronosyltransferase"/>
    <property type="match status" value="1"/>
</dbReference>
<dbReference type="PANTHER" id="PTHR48043:SF114">
    <property type="entry name" value="IP04436P-RELATED"/>
    <property type="match status" value="1"/>
</dbReference>
<dbReference type="InterPro" id="IPR002213">
    <property type="entry name" value="UDP_glucos_trans"/>
</dbReference>
<name>A0AAV0W5A2_9HEMI</name>
<evidence type="ECO:0000256" key="3">
    <source>
        <dbReference type="ARBA" id="ARBA00022676"/>
    </source>
</evidence>
<dbReference type="GO" id="GO:0016020">
    <property type="term" value="C:membrane"/>
    <property type="evidence" value="ECO:0007669"/>
    <property type="project" value="UniProtKB-SubCell"/>
</dbReference>
<evidence type="ECO:0000256" key="11">
    <source>
        <dbReference type="RuleBase" id="RU003718"/>
    </source>
</evidence>
<dbReference type="PANTHER" id="PTHR48043">
    <property type="entry name" value="EG:EG0003.4 PROTEIN-RELATED"/>
    <property type="match status" value="1"/>
</dbReference>
<protein>
    <recommendedName>
        <fullName evidence="12">UDP-glucuronosyltransferase</fullName>
        <ecNumber evidence="12">2.4.1.17</ecNumber>
    </recommendedName>
</protein>
<comment type="caution">
    <text evidence="13">The sequence shown here is derived from an EMBL/GenBank/DDBJ whole genome shotgun (WGS) entry which is preliminary data.</text>
</comment>
<gene>
    <name evidence="13" type="ORF">MEUPH1_LOCUS7338</name>
</gene>
<dbReference type="EMBL" id="CARXXK010000001">
    <property type="protein sequence ID" value="CAI6350935.1"/>
    <property type="molecule type" value="Genomic_DNA"/>
</dbReference>
<keyword evidence="12" id="KW-0732">Signal</keyword>
<evidence type="ECO:0000256" key="8">
    <source>
        <dbReference type="ARBA" id="ARBA00023136"/>
    </source>
</evidence>
<evidence type="ECO:0000313" key="13">
    <source>
        <dbReference type="EMBL" id="CAI6350935.1"/>
    </source>
</evidence>
<keyword evidence="7" id="KW-1133">Transmembrane helix</keyword>
<dbReference type="InterPro" id="IPR050271">
    <property type="entry name" value="UDP-glycosyltransferase"/>
</dbReference>
<keyword evidence="14" id="KW-1185">Reference proteome</keyword>
<evidence type="ECO:0000256" key="9">
    <source>
        <dbReference type="ARBA" id="ARBA00023180"/>
    </source>
</evidence>
<keyword evidence="5" id="KW-0812">Transmembrane</keyword>
<feature type="chain" id="PRO_5043091671" description="UDP-glucuronosyltransferase" evidence="12">
    <location>
        <begin position="24"/>
        <end position="480"/>
    </location>
</feature>
<comment type="subcellular location">
    <subcellularLocation>
        <location evidence="10">Endomembrane system</location>
        <topology evidence="10">Single-pass type I membrane protein</topology>
    </subcellularLocation>
    <subcellularLocation>
        <location evidence="1">Endoplasmic reticulum</location>
    </subcellularLocation>
    <subcellularLocation>
        <location evidence="12">Membrane</location>
        <topology evidence="12">Single-pass membrane protein</topology>
    </subcellularLocation>
</comment>
<organism evidence="13 14">
    <name type="scientific">Macrosiphum euphorbiae</name>
    <name type="common">potato aphid</name>
    <dbReference type="NCBI Taxonomy" id="13131"/>
    <lineage>
        <taxon>Eukaryota</taxon>
        <taxon>Metazoa</taxon>
        <taxon>Ecdysozoa</taxon>
        <taxon>Arthropoda</taxon>
        <taxon>Hexapoda</taxon>
        <taxon>Insecta</taxon>
        <taxon>Pterygota</taxon>
        <taxon>Neoptera</taxon>
        <taxon>Paraneoptera</taxon>
        <taxon>Hemiptera</taxon>
        <taxon>Sternorrhyncha</taxon>
        <taxon>Aphidomorpha</taxon>
        <taxon>Aphidoidea</taxon>
        <taxon>Aphididae</taxon>
        <taxon>Macrosiphini</taxon>
        <taxon>Macrosiphum</taxon>
    </lineage>
</organism>
<dbReference type="Pfam" id="PF00201">
    <property type="entry name" value="UDPGT"/>
    <property type="match status" value="1"/>
</dbReference>
<evidence type="ECO:0000256" key="1">
    <source>
        <dbReference type="ARBA" id="ARBA00004240"/>
    </source>
</evidence>
<evidence type="ECO:0000256" key="12">
    <source>
        <dbReference type="RuleBase" id="RU362059"/>
    </source>
</evidence>
<evidence type="ECO:0000256" key="2">
    <source>
        <dbReference type="ARBA" id="ARBA00009995"/>
    </source>
</evidence>
<evidence type="ECO:0000313" key="14">
    <source>
        <dbReference type="Proteomes" id="UP001160148"/>
    </source>
</evidence>
<evidence type="ECO:0000256" key="7">
    <source>
        <dbReference type="ARBA" id="ARBA00022989"/>
    </source>
</evidence>
<keyword evidence="3 11" id="KW-0328">Glycosyltransferase</keyword>
<evidence type="ECO:0000256" key="4">
    <source>
        <dbReference type="ARBA" id="ARBA00022679"/>
    </source>
</evidence>
<dbReference type="SUPFAM" id="SSF53756">
    <property type="entry name" value="UDP-Glycosyltransferase/glycogen phosphorylase"/>
    <property type="match status" value="1"/>
</dbReference>